<dbReference type="STRING" id="294747.C5M7T2"/>
<dbReference type="RefSeq" id="XP_002548157.1">
    <property type="nucleotide sequence ID" value="XM_002548111.1"/>
</dbReference>
<dbReference type="GO" id="GO:0046513">
    <property type="term" value="P:ceramide biosynthetic process"/>
    <property type="evidence" value="ECO:0007669"/>
    <property type="project" value="InterPro"/>
</dbReference>
<keyword evidence="5 6" id="KW-0472">Membrane</keyword>
<protein>
    <recommendedName>
        <fullName evidence="9">TLC domain-containing protein</fullName>
    </recommendedName>
</protein>
<dbReference type="SMART" id="SM00724">
    <property type="entry name" value="TLC"/>
    <property type="match status" value="1"/>
</dbReference>
<feature type="transmembrane region" description="Helical" evidence="8">
    <location>
        <begin position="212"/>
        <end position="230"/>
    </location>
</feature>
<evidence type="ECO:0000256" key="2">
    <source>
        <dbReference type="ARBA" id="ARBA00009808"/>
    </source>
</evidence>
<dbReference type="InterPro" id="IPR006634">
    <property type="entry name" value="TLC-dom"/>
</dbReference>
<dbReference type="AlphaFoldDB" id="C5M7T2"/>
<reference evidence="10 11" key="1">
    <citation type="journal article" date="2009" name="Nature">
        <title>Evolution of pathogenicity and sexual reproduction in eight Candida genomes.</title>
        <authorList>
            <person name="Butler G."/>
            <person name="Rasmussen M.D."/>
            <person name="Lin M.F."/>
            <person name="Santos M.A."/>
            <person name="Sakthikumar S."/>
            <person name="Munro C.A."/>
            <person name="Rheinbay E."/>
            <person name="Grabherr M."/>
            <person name="Forche A."/>
            <person name="Reedy J.L."/>
            <person name="Agrafioti I."/>
            <person name="Arnaud M.B."/>
            <person name="Bates S."/>
            <person name="Brown A.J."/>
            <person name="Brunke S."/>
            <person name="Costanzo M.C."/>
            <person name="Fitzpatrick D.A."/>
            <person name="de Groot P.W."/>
            <person name="Harris D."/>
            <person name="Hoyer L.L."/>
            <person name="Hube B."/>
            <person name="Klis F.M."/>
            <person name="Kodira C."/>
            <person name="Lennard N."/>
            <person name="Logue M.E."/>
            <person name="Martin R."/>
            <person name="Neiman A.M."/>
            <person name="Nikolaou E."/>
            <person name="Quail M.A."/>
            <person name="Quinn J."/>
            <person name="Santos M.C."/>
            <person name="Schmitzberger F.F."/>
            <person name="Sherlock G."/>
            <person name="Shah P."/>
            <person name="Silverstein K.A."/>
            <person name="Skrzypek M.S."/>
            <person name="Soll D."/>
            <person name="Staggs R."/>
            <person name="Stansfield I."/>
            <person name="Stumpf M.P."/>
            <person name="Sudbery P.E."/>
            <person name="Srikantha T."/>
            <person name="Zeng Q."/>
            <person name="Berman J."/>
            <person name="Berriman M."/>
            <person name="Heitman J."/>
            <person name="Gow N.A."/>
            <person name="Lorenz M.C."/>
            <person name="Birren B.W."/>
            <person name="Kellis M."/>
            <person name="Cuomo C.A."/>
        </authorList>
    </citation>
    <scope>NUCLEOTIDE SEQUENCE [LARGE SCALE GENOMIC DNA]</scope>
    <source>
        <strain evidence="11">ATCC MYA-3404 / T1</strain>
    </source>
</reference>
<feature type="region of interest" description="Disordered" evidence="7">
    <location>
        <begin position="354"/>
        <end position="428"/>
    </location>
</feature>
<feature type="transmembrane region" description="Helical" evidence="8">
    <location>
        <begin position="183"/>
        <end position="200"/>
    </location>
</feature>
<feature type="compositionally biased region" description="Acidic residues" evidence="7">
    <location>
        <begin position="355"/>
        <end position="379"/>
    </location>
</feature>
<sequence length="428" mass="50540">MTSKKTNEVLNMNQKESVLSEEDQKYHDSFLALIERNQIPLSRNLLILLYSLHFFTKNSNIIHQYTTKFIKLQNAIGFDETTGKMIYDIDISDAFNVFHWIIVITFLRSFLMKYCFEPFASRFCDIHSKKAKTRFAEQSWSFTYYTFSFIYGVYLYWHSPYFNNLDQVYINWPNHSMFFEFKSYYLISMGFWLQQIFVLNVEKPRKDHYQMFSHHIITCLLMVGSYYYYFYRIGHLILMLMDSVDIALSGAKMLKYAGFPTACDAMFIVFLVSWIVLRHGLYNYIYVHTWNNATTLMASGRCVEGYTQKRCWTPALIDYFMGLLGGLQIITCIWMYLILKVAYKVITGKGAEDVRSDEDDTDIESVNEAEEADCEDEEEVQKNVVDEDDEDDEIEEEELFDEEKIIDDRDSLSSSSETTLDEKKERKA</sequence>
<gene>
    <name evidence="10" type="ORF">CTRG_02454</name>
</gene>
<comment type="similarity">
    <text evidence="2">Belongs to the sphingosine N-acyltransferase family.</text>
</comment>
<keyword evidence="3 6" id="KW-0812">Transmembrane</keyword>
<feature type="domain" description="TLC" evidence="9">
    <location>
        <begin position="133"/>
        <end position="347"/>
    </location>
</feature>
<dbReference type="GO" id="GO:0016020">
    <property type="term" value="C:membrane"/>
    <property type="evidence" value="ECO:0007669"/>
    <property type="project" value="UniProtKB-SubCell"/>
</dbReference>
<evidence type="ECO:0000256" key="4">
    <source>
        <dbReference type="ARBA" id="ARBA00022989"/>
    </source>
</evidence>
<evidence type="ECO:0000313" key="11">
    <source>
        <dbReference type="Proteomes" id="UP000002037"/>
    </source>
</evidence>
<evidence type="ECO:0000259" key="9">
    <source>
        <dbReference type="PROSITE" id="PS50922"/>
    </source>
</evidence>
<name>C5M7T2_CANTT</name>
<comment type="subcellular location">
    <subcellularLocation>
        <location evidence="1">Membrane</location>
        <topology evidence="1">Multi-pass membrane protein</topology>
    </subcellularLocation>
</comment>
<dbReference type="InterPro" id="IPR016439">
    <property type="entry name" value="Lag1/Lac1-like"/>
</dbReference>
<dbReference type="PANTHER" id="PTHR12560">
    <property type="entry name" value="LONGEVITY ASSURANCE FACTOR 1 LAG1"/>
    <property type="match status" value="1"/>
</dbReference>
<feature type="transmembrane region" description="Helical" evidence="8">
    <location>
        <begin position="319"/>
        <end position="339"/>
    </location>
</feature>
<evidence type="ECO:0000256" key="8">
    <source>
        <dbReference type="SAM" id="Phobius"/>
    </source>
</evidence>
<dbReference type="EMBL" id="GG692397">
    <property type="protein sequence ID" value="EER33636.1"/>
    <property type="molecule type" value="Genomic_DNA"/>
</dbReference>
<dbReference type="KEGG" id="ctp:CTRG_02454"/>
<feature type="transmembrane region" description="Helical" evidence="8">
    <location>
        <begin position="137"/>
        <end position="157"/>
    </location>
</feature>
<dbReference type="eggNOG" id="KOG1607">
    <property type="taxonomic scope" value="Eukaryota"/>
</dbReference>
<accession>C5M7T2</accession>
<dbReference type="Proteomes" id="UP000002037">
    <property type="component" value="Unassembled WGS sequence"/>
</dbReference>
<keyword evidence="11" id="KW-1185">Reference proteome</keyword>
<evidence type="ECO:0000256" key="6">
    <source>
        <dbReference type="PROSITE-ProRule" id="PRU00205"/>
    </source>
</evidence>
<dbReference type="Pfam" id="PF03798">
    <property type="entry name" value="TRAM_LAG1_CLN8"/>
    <property type="match status" value="1"/>
</dbReference>
<dbReference type="PROSITE" id="PS50922">
    <property type="entry name" value="TLC"/>
    <property type="match status" value="1"/>
</dbReference>
<feature type="compositionally biased region" description="Acidic residues" evidence="7">
    <location>
        <begin position="386"/>
        <end position="401"/>
    </location>
</feature>
<dbReference type="VEuPathDB" id="FungiDB:CTRG_02454"/>
<evidence type="ECO:0000256" key="1">
    <source>
        <dbReference type="ARBA" id="ARBA00004141"/>
    </source>
</evidence>
<feature type="compositionally biased region" description="Basic and acidic residues" evidence="7">
    <location>
        <begin position="402"/>
        <end position="411"/>
    </location>
</feature>
<dbReference type="GeneID" id="8297572"/>
<keyword evidence="4 8" id="KW-1133">Transmembrane helix</keyword>
<evidence type="ECO:0000256" key="7">
    <source>
        <dbReference type="SAM" id="MobiDB-lite"/>
    </source>
</evidence>
<proteinExistence type="inferred from homology"/>
<dbReference type="GO" id="GO:0050291">
    <property type="term" value="F:sphingosine N-acyltransferase activity"/>
    <property type="evidence" value="ECO:0007669"/>
    <property type="project" value="InterPro"/>
</dbReference>
<evidence type="ECO:0000256" key="3">
    <source>
        <dbReference type="ARBA" id="ARBA00022692"/>
    </source>
</evidence>
<dbReference type="OrthoDB" id="537032at2759"/>
<feature type="transmembrane region" description="Helical" evidence="8">
    <location>
        <begin position="266"/>
        <end position="287"/>
    </location>
</feature>
<dbReference type="HOGENOM" id="CLU_028277_2_0_1"/>
<dbReference type="PANTHER" id="PTHR12560:SF0">
    <property type="entry name" value="LD18904P"/>
    <property type="match status" value="1"/>
</dbReference>
<dbReference type="PIRSF" id="PIRSF005225">
    <property type="entry name" value="LAG1_LAC1"/>
    <property type="match status" value="1"/>
</dbReference>
<evidence type="ECO:0000313" key="10">
    <source>
        <dbReference type="EMBL" id="EER33636.1"/>
    </source>
</evidence>
<evidence type="ECO:0000256" key="5">
    <source>
        <dbReference type="ARBA" id="ARBA00023136"/>
    </source>
</evidence>
<organism evidence="10 11">
    <name type="scientific">Candida tropicalis (strain ATCC MYA-3404 / T1)</name>
    <name type="common">Yeast</name>
    <dbReference type="NCBI Taxonomy" id="294747"/>
    <lineage>
        <taxon>Eukaryota</taxon>
        <taxon>Fungi</taxon>
        <taxon>Dikarya</taxon>
        <taxon>Ascomycota</taxon>
        <taxon>Saccharomycotina</taxon>
        <taxon>Pichiomycetes</taxon>
        <taxon>Debaryomycetaceae</taxon>
        <taxon>Candida/Lodderomyces clade</taxon>
        <taxon>Candida</taxon>
    </lineage>
</organism>